<comment type="subcellular location">
    <subcellularLocation>
        <location evidence="1">Cell membrane</location>
        <topology evidence="1">Multi-pass membrane protein</topology>
    </subcellularLocation>
</comment>
<dbReference type="GO" id="GO:0005886">
    <property type="term" value="C:plasma membrane"/>
    <property type="evidence" value="ECO:0007669"/>
    <property type="project" value="UniProtKB-SubCell"/>
</dbReference>
<feature type="transmembrane region" description="Helical" evidence="6">
    <location>
        <begin position="173"/>
        <end position="194"/>
    </location>
</feature>
<dbReference type="SUPFAM" id="SSF103473">
    <property type="entry name" value="MFS general substrate transporter"/>
    <property type="match status" value="1"/>
</dbReference>
<feature type="transmembrane region" description="Helical" evidence="6">
    <location>
        <begin position="280"/>
        <end position="302"/>
    </location>
</feature>
<evidence type="ECO:0000256" key="4">
    <source>
        <dbReference type="ARBA" id="ARBA00022989"/>
    </source>
</evidence>
<dbReference type="Proteomes" id="UP000664277">
    <property type="component" value="Unassembled WGS sequence"/>
</dbReference>
<evidence type="ECO:0000256" key="6">
    <source>
        <dbReference type="SAM" id="Phobius"/>
    </source>
</evidence>
<feature type="transmembrane region" description="Helical" evidence="6">
    <location>
        <begin position="73"/>
        <end position="93"/>
    </location>
</feature>
<dbReference type="InterPro" id="IPR020846">
    <property type="entry name" value="MFS_dom"/>
</dbReference>
<dbReference type="InterPro" id="IPR004752">
    <property type="entry name" value="AmpG_permease/AT-1"/>
</dbReference>
<dbReference type="GO" id="GO:0022857">
    <property type="term" value="F:transmembrane transporter activity"/>
    <property type="evidence" value="ECO:0007669"/>
    <property type="project" value="InterPro"/>
</dbReference>
<evidence type="ECO:0000259" key="7">
    <source>
        <dbReference type="PROSITE" id="PS50850"/>
    </source>
</evidence>
<keyword evidence="4 6" id="KW-1133">Transmembrane helix</keyword>
<dbReference type="Gene3D" id="1.20.1250.20">
    <property type="entry name" value="MFS general substrate transporter like domains"/>
    <property type="match status" value="2"/>
</dbReference>
<gene>
    <name evidence="8" type="ORF">J0M35_04365</name>
</gene>
<feature type="transmembrane region" description="Helical" evidence="6">
    <location>
        <begin position="147"/>
        <end position="167"/>
    </location>
</feature>
<evidence type="ECO:0000256" key="1">
    <source>
        <dbReference type="ARBA" id="ARBA00004651"/>
    </source>
</evidence>
<dbReference type="InterPro" id="IPR011701">
    <property type="entry name" value="MFS"/>
</dbReference>
<evidence type="ECO:0000313" key="9">
    <source>
        <dbReference type="Proteomes" id="UP000664277"/>
    </source>
</evidence>
<reference evidence="8" key="1">
    <citation type="submission" date="2021-02" db="EMBL/GenBank/DDBJ databases">
        <title>Genome-Resolved Metagenomics of a Microbial Community Performing Photosynthetic Biological Nutrient Removal.</title>
        <authorList>
            <person name="Mcdaniel E.A."/>
        </authorList>
    </citation>
    <scope>NUCLEOTIDE SEQUENCE</scope>
    <source>
        <strain evidence="8">UWPOB_OBS1</strain>
    </source>
</reference>
<comment type="caution">
    <text evidence="8">The sequence shown here is derived from an EMBL/GenBank/DDBJ whole genome shotgun (WGS) entry which is preliminary data.</text>
</comment>
<keyword evidence="2" id="KW-0813">Transport</keyword>
<evidence type="ECO:0000313" key="8">
    <source>
        <dbReference type="EMBL" id="MBN8659571.1"/>
    </source>
</evidence>
<feature type="transmembrane region" description="Helical" evidence="6">
    <location>
        <begin position="323"/>
        <end position="341"/>
    </location>
</feature>
<feature type="transmembrane region" description="Helical" evidence="6">
    <location>
        <begin position="403"/>
        <end position="423"/>
    </location>
</feature>
<feature type="transmembrane region" description="Helical" evidence="6">
    <location>
        <begin position="12"/>
        <end position="36"/>
    </location>
</feature>
<evidence type="ECO:0000256" key="3">
    <source>
        <dbReference type="ARBA" id="ARBA00022692"/>
    </source>
</evidence>
<dbReference type="PROSITE" id="PS50850">
    <property type="entry name" value="MFS"/>
    <property type="match status" value="1"/>
</dbReference>
<accession>A0A8J7TL36</accession>
<dbReference type="PANTHER" id="PTHR12778:SF10">
    <property type="entry name" value="MAJOR FACILITATOR SUPERFAMILY DOMAIN-CONTAINING PROTEIN 3"/>
    <property type="match status" value="1"/>
</dbReference>
<protein>
    <submittedName>
        <fullName evidence="8">MFS transporter</fullName>
    </submittedName>
</protein>
<keyword evidence="5 6" id="KW-0472">Membrane</keyword>
<feature type="domain" description="Major facilitator superfamily (MFS) profile" evidence="7">
    <location>
        <begin position="7"/>
        <end position="426"/>
    </location>
</feature>
<dbReference type="AlphaFoldDB" id="A0A8J7TL36"/>
<sequence length="432" mass="46984">MFNCKSPNIYVPTLYFIEGLPNALVALSSAVLFQNLGCSIEFIGQATTVLTLPWMLKFAWAPLVDMYGKKRQWILVAHTVLACIAFCLALAVQSSSEKSPLWLIYLLASIMATMAIASATQDIAMDGFYIECLSKEQQSFFVGVRNAAYRMAMLFGQGFLVFLAGFLSHKFGIGTGWCVSFLIASLIFLSAFFLHRKILPLDSRTVESDLGTAIEGIKSAEKIRFTEVFSTFFDRPRLLPILAFVLLFRLGDTLMLKMATPFLLAKVGEGGLGISTETVGLIYGGVGVALLFCGGIVGGYLVSKFGLKRTLLPAAVVQNIAIVLYYVMAVIKPGVLVVAIFNGFEQFAYGIGLSAYTVFLLSLASDRFRSGHYAIATALMALGGLIPGYFSGSLCTQLGFEKYFLFSFCLSIPGMIAIPFLPIEPEREASSA</sequence>
<proteinExistence type="predicted"/>
<name>A0A8J7TL36_9BACT</name>
<feature type="transmembrane region" description="Helical" evidence="6">
    <location>
        <begin position="238"/>
        <end position="260"/>
    </location>
</feature>
<keyword evidence="3 6" id="KW-0812">Transmembrane</keyword>
<evidence type="ECO:0000256" key="5">
    <source>
        <dbReference type="ARBA" id="ARBA00023136"/>
    </source>
</evidence>
<dbReference type="Pfam" id="PF07690">
    <property type="entry name" value="MFS_1"/>
    <property type="match status" value="1"/>
</dbReference>
<feature type="transmembrane region" description="Helical" evidence="6">
    <location>
        <begin position="371"/>
        <end position="391"/>
    </location>
</feature>
<feature type="transmembrane region" description="Helical" evidence="6">
    <location>
        <begin position="347"/>
        <end position="364"/>
    </location>
</feature>
<evidence type="ECO:0000256" key="2">
    <source>
        <dbReference type="ARBA" id="ARBA00022448"/>
    </source>
</evidence>
<feature type="transmembrane region" description="Helical" evidence="6">
    <location>
        <begin position="99"/>
        <end position="119"/>
    </location>
</feature>
<dbReference type="InterPro" id="IPR036259">
    <property type="entry name" value="MFS_trans_sf"/>
</dbReference>
<dbReference type="EMBL" id="JAFLCK010000004">
    <property type="protein sequence ID" value="MBN8659571.1"/>
    <property type="molecule type" value="Genomic_DNA"/>
</dbReference>
<dbReference type="PANTHER" id="PTHR12778">
    <property type="entry name" value="SOLUTE CARRIER FAMILY 33 ACETYL-COA TRANSPORTER -RELATED"/>
    <property type="match status" value="1"/>
</dbReference>
<feature type="transmembrane region" description="Helical" evidence="6">
    <location>
        <begin position="42"/>
        <end position="61"/>
    </location>
</feature>
<organism evidence="8 9">
    <name type="scientific">Candidatus Obscuribacter phosphatis</name>
    <dbReference type="NCBI Taxonomy" id="1906157"/>
    <lineage>
        <taxon>Bacteria</taxon>
        <taxon>Bacillati</taxon>
        <taxon>Candidatus Melainabacteria</taxon>
        <taxon>Candidatus Obscuribacterales</taxon>
        <taxon>Candidatus Obscuribacteraceae</taxon>
        <taxon>Candidatus Obscuribacter</taxon>
    </lineage>
</organism>